<feature type="region of interest" description="Disordered" evidence="1">
    <location>
        <begin position="280"/>
        <end position="343"/>
    </location>
</feature>
<evidence type="ECO:0000256" key="1">
    <source>
        <dbReference type="SAM" id="MobiDB-lite"/>
    </source>
</evidence>
<dbReference type="SUPFAM" id="SSF53098">
    <property type="entry name" value="Ribonuclease H-like"/>
    <property type="match status" value="1"/>
</dbReference>
<dbReference type="EMBL" id="JAZDWU010000002">
    <property type="protein sequence ID" value="KAL0011329.1"/>
    <property type="molecule type" value="Genomic_DNA"/>
</dbReference>
<dbReference type="AlphaFoldDB" id="A0AAW2DMH8"/>
<feature type="compositionally biased region" description="Low complexity" evidence="1">
    <location>
        <begin position="288"/>
        <end position="301"/>
    </location>
</feature>
<gene>
    <name evidence="2" type="ORF">SO802_006437</name>
</gene>
<dbReference type="Proteomes" id="UP001459277">
    <property type="component" value="Unassembled WGS sequence"/>
</dbReference>
<evidence type="ECO:0000313" key="3">
    <source>
        <dbReference type="Proteomes" id="UP001459277"/>
    </source>
</evidence>
<organism evidence="2 3">
    <name type="scientific">Lithocarpus litseifolius</name>
    <dbReference type="NCBI Taxonomy" id="425828"/>
    <lineage>
        <taxon>Eukaryota</taxon>
        <taxon>Viridiplantae</taxon>
        <taxon>Streptophyta</taxon>
        <taxon>Embryophyta</taxon>
        <taxon>Tracheophyta</taxon>
        <taxon>Spermatophyta</taxon>
        <taxon>Magnoliopsida</taxon>
        <taxon>eudicotyledons</taxon>
        <taxon>Gunneridae</taxon>
        <taxon>Pentapetalae</taxon>
        <taxon>rosids</taxon>
        <taxon>fabids</taxon>
        <taxon>Fagales</taxon>
        <taxon>Fagaceae</taxon>
        <taxon>Lithocarpus</taxon>
    </lineage>
</organism>
<reference evidence="2 3" key="1">
    <citation type="submission" date="2024-01" db="EMBL/GenBank/DDBJ databases">
        <title>A telomere-to-telomere, gap-free genome of sweet tea (Lithocarpus litseifolius).</title>
        <authorList>
            <person name="Zhou J."/>
        </authorList>
    </citation>
    <scope>NUCLEOTIDE SEQUENCE [LARGE SCALE GENOMIC DNA]</scope>
    <source>
        <strain evidence="2">Zhou-2022a</strain>
        <tissue evidence="2">Leaf</tissue>
    </source>
</reference>
<feature type="compositionally biased region" description="Acidic residues" evidence="1">
    <location>
        <begin position="304"/>
        <end position="315"/>
    </location>
</feature>
<sequence length="343" mass="39133">MFNSEEWVRSRWAKEANAKRVVETTLMPSFWNTIVYILKVMGPLVQVLRLVDNERKPAMGYIYEAMDRAKEAIIKAFNENEERYSNIFKIIDERWECQLHRPLHAAGHVLNPEYFYFDPNIATNHEITTGLYSCIQRLVPSAEIQDKIMAELPVYKKAEGLFGIELAKRSRKTRAPVHVVVSAIGVCLSRYTQKEGIDLHKKRLNDLVFVKYNQKMKARYDKRDVINPISLDDIDESNEWLLGEMGAEPSMNVGDELVFDDDDDDGLTWGVVARAASVGEPRKNTRFQTKSRASSKASTSQPNIEEEDADSDETEKENVDGYKSGSSGFESDGNLSEDFDDDL</sequence>
<dbReference type="InterPro" id="IPR012337">
    <property type="entry name" value="RNaseH-like_sf"/>
</dbReference>
<accession>A0AAW2DMH8</accession>
<comment type="caution">
    <text evidence="2">The sequence shown here is derived from an EMBL/GenBank/DDBJ whole genome shotgun (WGS) entry which is preliminary data.</text>
</comment>
<keyword evidence="3" id="KW-1185">Reference proteome</keyword>
<evidence type="ECO:0000313" key="2">
    <source>
        <dbReference type="EMBL" id="KAL0011329.1"/>
    </source>
</evidence>
<proteinExistence type="predicted"/>
<dbReference type="PANTHER" id="PTHR32166:SF74">
    <property type="entry name" value="OS05G0256350 PROTEIN"/>
    <property type="match status" value="1"/>
</dbReference>
<protein>
    <submittedName>
        <fullName evidence="2">Uncharacterized protein</fullName>
    </submittedName>
</protein>
<name>A0AAW2DMH8_9ROSI</name>
<dbReference type="PANTHER" id="PTHR32166">
    <property type="entry name" value="OSJNBA0013A04.12 PROTEIN"/>
    <property type="match status" value="1"/>
</dbReference>